<dbReference type="SUPFAM" id="SSF55811">
    <property type="entry name" value="Nudix"/>
    <property type="match status" value="1"/>
</dbReference>
<evidence type="ECO:0000256" key="1">
    <source>
        <dbReference type="ARBA" id="ARBA00022801"/>
    </source>
</evidence>
<dbReference type="Gene3D" id="3.90.79.10">
    <property type="entry name" value="Nucleoside Triphosphate Pyrophosphohydrolase"/>
    <property type="match status" value="1"/>
</dbReference>
<feature type="compositionally biased region" description="Pro residues" evidence="2">
    <location>
        <begin position="156"/>
        <end position="168"/>
    </location>
</feature>
<accession>A0ABT9M9A8</accession>
<evidence type="ECO:0000313" key="4">
    <source>
        <dbReference type="EMBL" id="MDP9763106.1"/>
    </source>
</evidence>
<organism evidence="4 5">
    <name type="scientific">Deinococcus enclensis</name>
    <dbReference type="NCBI Taxonomy" id="1049582"/>
    <lineage>
        <taxon>Bacteria</taxon>
        <taxon>Thermotogati</taxon>
        <taxon>Deinococcota</taxon>
        <taxon>Deinococci</taxon>
        <taxon>Deinococcales</taxon>
        <taxon>Deinococcaceae</taxon>
        <taxon>Deinococcus</taxon>
    </lineage>
</organism>
<dbReference type="PROSITE" id="PS51462">
    <property type="entry name" value="NUDIX"/>
    <property type="match status" value="1"/>
</dbReference>
<feature type="domain" description="Nudix hydrolase" evidence="3">
    <location>
        <begin position="18"/>
        <end position="152"/>
    </location>
</feature>
<dbReference type="InterPro" id="IPR000086">
    <property type="entry name" value="NUDIX_hydrolase_dom"/>
</dbReference>
<keyword evidence="1" id="KW-0378">Hydrolase</keyword>
<proteinExistence type="predicted"/>
<evidence type="ECO:0000256" key="2">
    <source>
        <dbReference type="SAM" id="MobiDB-lite"/>
    </source>
</evidence>
<sequence length="177" mass="19226">MTQFSELQAARAHARAHRLRERAVCHITRPAGHGAALLVFDHVPAQGAGVQVVAGGVEPGETPAQAALREAAEETGQAGFTLRGYLGSAEWISEAHAKRDMRHFHHLLAPPDLPDTWEHAADGHVFRFRWEPLPAPRLDWNLDLFLPSPALTDTGPPDPGLTPPPIPGVPHDKETRA</sequence>
<dbReference type="PROSITE" id="PS00893">
    <property type="entry name" value="NUDIX_BOX"/>
    <property type="match status" value="1"/>
</dbReference>
<evidence type="ECO:0000259" key="3">
    <source>
        <dbReference type="PROSITE" id="PS51462"/>
    </source>
</evidence>
<gene>
    <name evidence="4" type="ORF">QO006_000519</name>
</gene>
<reference evidence="4 5" key="1">
    <citation type="submission" date="2023-07" db="EMBL/GenBank/DDBJ databases">
        <title>Genomic Encyclopedia of Type Strains, Phase IV (KMG-IV): sequencing the most valuable type-strain genomes for metagenomic binning, comparative biology and taxonomic classification.</title>
        <authorList>
            <person name="Goeker M."/>
        </authorList>
    </citation>
    <scope>NUCLEOTIDE SEQUENCE [LARGE SCALE GENOMIC DNA]</scope>
    <source>
        <strain evidence="4 5">NIO-1023</strain>
    </source>
</reference>
<feature type="region of interest" description="Disordered" evidence="2">
    <location>
        <begin position="150"/>
        <end position="177"/>
    </location>
</feature>
<comment type="caution">
    <text evidence="4">The sequence shown here is derived from an EMBL/GenBank/DDBJ whole genome shotgun (WGS) entry which is preliminary data.</text>
</comment>
<dbReference type="EMBL" id="JAURUR010000001">
    <property type="protein sequence ID" value="MDP9763106.1"/>
    <property type="molecule type" value="Genomic_DNA"/>
</dbReference>
<dbReference type="RefSeq" id="WP_307463866.1">
    <property type="nucleotide sequence ID" value="NZ_JAURUR010000001.1"/>
</dbReference>
<keyword evidence="5" id="KW-1185">Reference proteome</keyword>
<dbReference type="InterPro" id="IPR020084">
    <property type="entry name" value="NUDIX_hydrolase_CS"/>
</dbReference>
<name>A0ABT9M9A8_9DEIO</name>
<dbReference type="CDD" id="cd04663">
    <property type="entry name" value="NUDIX_Hydrolase"/>
    <property type="match status" value="1"/>
</dbReference>
<dbReference type="Pfam" id="PF00293">
    <property type="entry name" value="NUDIX"/>
    <property type="match status" value="1"/>
</dbReference>
<evidence type="ECO:0000313" key="5">
    <source>
        <dbReference type="Proteomes" id="UP001232163"/>
    </source>
</evidence>
<protein>
    <submittedName>
        <fullName evidence="4">8-oxo-dGTP pyrophosphatase MutT (NUDIX family)</fullName>
    </submittedName>
</protein>
<dbReference type="Proteomes" id="UP001232163">
    <property type="component" value="Unassembled WGS sequence"/>
</dbReference>
<dbReference type="InterPro" id="IPR015797">
    <property type="entry name" value="NUDIX_hydrolase-like_dom_sf"/>
</dbReference>